<gene>
    <name evidence="1" type="ORF">A2370_02995</name>
</gene>
<evidence type="ECO:0008006" key="3">
    <source>
        <dbReference type="Google" id="ProtNLM"/>
    </source>
</evidence>
<evidence type="ECO:0000313" key="2">
    <source>
        <dbReference type="Proteomes" id="UP000176222"/>
    </source>
</evidence>
<dbReference type="AlphaFoldDB" id="A0A1G2QEX2"/>
<reference evidence="1 2" key="1">
    <citation type="journal article" date="2016" name="Nat. Commun.">
        <title>Thousands of microbial genomes shed light on interconnected biogeochemical processes in an aquifer system.</title>
        <authorList>
            <person name="Anantharaman K."/>
            <person name="Brown C.T."/>
            <person name="Hug L.A."/>
            <person name="Sharon I."/>
            <person name="Castelle C.J."/>
            <person name="Probst A.J."/>
            <person name="Thomas B.C."/>
            <person name="Singh A."/>
            <person name="Wilkins M.J."/>
            <person name="Karaoz U."/>
            <person name="Brodie E.L."/>
            <person name="Williams K.H."/>
            <person name="Hubbard S.S."/>
            <person name="Banfield J.F."/>
        </authorList>
    </citation>
    <scope>NUCLEOTIDE SEQUENCE [LARGE SCALE GENOMIC DNA]</scope>
</reference>
<organism evidence="1 2">
    <name type="scientific">Candidatus Vogelbacteria bacterium RIFOXYB1_FULL_42_16</name>
    <dbReference type="NCBI Taxonomy" id="1802436"/>
    <lineage>
        <taxon>Bacteria</taxon>
        <taxon>Candidatus Vogeliibacteriota</taxon>
    </lineage>
</organism>
<name>A0A1G2QEX2_9BACT</name>
<dbReference type="Proteomes" id="UP000176222">
    <property type="component" value="Unassembled WGS sequence"/>
</dbReference>
<proteinExistence type="predicted"/>
<dbReference type="STRING" id="1802436.A2370_02995"/>
<accession>A0A1G2QEX2</accession>
<protein>
    <recommendedName>
        <fullName evidence="3">DUF3880 domain-containing protein</fullName>
    </recommendedName>
</protein>
<dbReference type="EMBL" id="MHTH01000005">
    <property type="protein sequence ID" value="OHA59126.1"/>
    <property type="molecule type" value="Genomic_DNA"/>
</dbReference>
<comment type="caution">
    <text evidence="1">The sequence shown here is derived from an EMBL/GenBank/DDBJ whole genome shotgun (WGS) entry which is preliminary data.</text>
</comment>
<evidence type="ECO:0000313" key="1">
    <source>
        <dbReference type="EMBL" id="OHA59126.1"/>
    </source>
</evidence>
<sequence>MPEKKYKIAIINPFRPDGLARTIFDGILLLNKIGYNFDFRISSRFDYPLLLNDHFVSKDQFINFAKDADLVFLIWGKDNTDIKLAEIIDCWRKTVFIDGSEVGKNRRYDFIIQKKIIDGQYQDNGAINREMLKKCPLYFRREKPYSTGIEPLPFGIETRYLQSYDKKIKKDIDFFCVFGQEEYPLMRRYARELLEAYCAKNGFICHTQKTKTPKEFYQLLARSKVGISVGGGGYDSFRFWEILGNNCLLLTEKIDIFESNSRMLNYKRIFQFNNLFDFQSQLEKIGNYLKTEYKASNLEKEYEIILKQHGTHSRVKKIFEVAKSRGIV</sequence>